<protein>
    <recommendedName>
        <fullName evidence="3">Protein export chaperone secb</fullName>
    </recommendedName>
</protein>
<proteinExistence type="predicted"/>
<keyword evidence="2" id="KW-1185">Reference proteome</keyword>
<organism evidence="1 2">
    <name type="scientific">Paenibacillus peoriae</name>
    <dbReference type="NCBI Taxonomy" id="59893"/>
    <lineage>
        <taxon>Bacteria</taxon>
        <taxon>Bacillati</taxon>
        <taxon>Bacillota</taxon>
        <taxon>Bacilli</taxon>
        <taxon>Bacillales</taxon>
        <taxon>Paenibacillaceae</taxon>
        <taxon>Paenibacillus</taxon>
    </lineage>
</organism>
<sequence>MNYDEVLNEVFFKDGSLRDIYILDTDIQVWALIFNYLESSEINYQVTIDGLLTRIRDIAELLRIKKEASIGITIEYSEIDICGHFYEGSVIEFDISPIQIDSEKKIDVLMNFLKDLSRNLNKTIIITPEMTIEEVLVRVEPKGKIELIM</sequence>
<comment type="caution">
    <text evidence="1">The sequence shown here is derived from an EMBL/GenBank/DDBJ whole genome shotgun (WGS) entry which is preliminary data.</text>
</comment>
<gene>
    <name evidence="1" type="ORF">J2W98_001253</name>
</gene>
<evidence type="ECO:0000313" key="2">
    <source>
        <dbReference type="Proteomes" id="UP001266807"/>
    </source>
</evidence>
<dbReference type="EMBL" id="JAVDUG010000001">
    <property type="protein sequence ID" value="MDR6777006.1"/>
    <property type="molecule type" value="Genomic_DNA"/>
</dbReference>
<accession>A0ABU1QBM0</accession>
<dbReference type="Proteomes" id="UP001266807">
    <property type="component" value="Unassembled WGS sequence"/>
</dbReference>
<evidence type="ECO:0008006" key="3">
    <source>
        <dbReference type="Google" id="ProtNLM"/>
    </source>
</evidence>
<name>A0ABU1QBM0_9BACL</name>
<dbReference type="RefSeq" id="WP_068942469.1">
    <property type="nucleotide sequence ID" value="NZ_JAVDUG010000001.1"/>
</dbReference>
<reference evidence="1 2" key="1">
    <citation type="submission" date="2023-07" db="EMBL/GenBank/DDBJ databases">
        <title>Sorghum-associated microbial communities from plants grown in Nebraska, USA.</title>
        <authorList>
            <person name="Schachtman D."/>
        </authorList>
    </citation>
    <scope>NUCLEOTIDE SEQUENCE [LARGE SCALE GENOMIC DNA]</scope>
    <source>
        <strain evidence="1 2">BE143</strain>
    </source>
</reference>
<evidence type="ECO:0000313" key="1">
    <source>
        <dbReference type="EMBL" id="MDR6777006.1"/>
    </source>
</evidence>